<feature type="transmembrane region" description="Helical" evidence="7">
    <location>
        <begin position="35"/>
        <end position="67"/>
    </location>
</feature>
<dbReference type="Pfam" id="PF13515">
    <property type="entry name" value="FUSC_2"/>
    <property type="match status" value="1"/>
</dbReference>
<accession>A0A6N3ST04</accession>
<sequence length="652" mass="70006">MISGSLLPSALAHWLGVRAIAIAPEQIAMREGMRAGVAVGAVMIVALKLAMPLMAWSAFAAFWTCLVDPGGLLRTRLMTMLKFASAGTCVTGIMAAASGLGTVPAFIGLGVFAFVCGLARMRGAIATQISVLVAIVAVVAVCYPQSPVGALQLSGLFAAGAVWATLVCVLAWPVDPYAPQRQACSAIFREQGYMTRRLLDFMPPGSAPQAVHHQTISAFRRDIRSRIELARSKIEVLSAGAFTSRTRAVLLPAIEAADRIFIAVMAFEHAVLSGANPPTARRTVRLVAATLHRVARESLRPEPRPEALDAQIRFLRILGQRETDVFTKGAHQCAQALTDLQTAWRNTGTQNSATSPLQSSTKMAAAPADRTIFVRHAARLSVAVLVAYAISLKLNLSYAYWAMMAVVVVTQPSVSTTLPRTIERVAGSIAGGLLAAVMGVLFPLWAILLMVFPLAAATIALRSVNYTLCVMFMTQLFVLVTDLVSPALGWDVALSRSINNIIGSLVGLAACLLLWPEKRQAPLSEQVAAAFKANIRYAALASSTEPVAWEQIDKARREAGTTSTRAEILCQQAKVEGLRRTDYLDTNAAILFQLRKLAGAASVWWMENSSATSTHARNRASFYANLATKQDQEPLTLQTMQTLLADMDSDAF</sequence>
<dbReference type="InterPro" id="IPR049453">
    <property type="entry name" value="Memb_transporter_dom"/>
</dbReference>
<name>A0A0D6N2Q6_9PROT</name>
<evidence type="ECO:0000256" key="3">
    <source>
        <dbReference type="ARBA" id="ARBA00022692"/>
    </source>
</evidence>
<dbReference type="PANTHER" id="PTHR30509">
    <property type="entry name" value="P-HYDROXYBENZOIC ACID EFFLUX PUMP SUBUNIT-RELATED"/>
    <property type="match status" value="1"/>
</dbReference>
<evidence type="ECO:0000313" key="11">
    <source>
        <dbReference type="Proteomes" id="UP000032671"/>
    </source>
</evidence>
<comment type="subcellular location">
    <subcellularLocation>
        <location evidence="1">Cell membrane</location>
        <topology evidence="1">Multi-pass membrane protein</topology>
    </subcellularLocation>
</comment>
<keyword evidence="2" id="KW-1003">Cell membrane</keyword>
<organism evidence="9 11">
    <name type="scientific">Acetobacter cibinongensis</name>
    <dbReference type="NCBI Taxonomy" id="146475"/>
    <lineage>
        <taxon>Bacteria</taxon>
        <taxon>Pseudomonadati</taxon>
        <taxon>Pseudomonadota</taxon>
        <taxon>Alphaproteobacteria</taxon>
        <taxon>Acetobacterales</taxon>
        <taxon>Acetobacteraceae</taxon>
        <taxon>Acetobacter</taxon>
    </lineage>
</organism>
<feature type="transmembrane region" description="Helical" evidence="7">
    <location>
        <begin position="380"/>
        <end position="409"/>
    </location>
</feature>
<comment type="similarity">
    <text evidence="6">Belongs to the YccS/YhfK family.</text>
</comment>
<evidence type="ECO:0000256" key="5">
    <source>
        <dbReference type="ARBA" id="ARBA00023136"/>
    </source>
</evidence>
<dbReference type="STRING" id="1231339.Abci_007_256"/>
<proteinExistence type="inferred from homology"/>
<evidence type="ECO:0000256" key="1">
    <source>
        <dbReference type="ARBA" id="ARBA00004651"/>
    </source>
</evidence>
<evidence type="ECO:0000256" key="4">
    <source>
        <dbReference type="ARBA" id="ARBA00022989"/>
    </source>
</evidence>
<keyword evidence="12" id="KW-1185">Reference proteome</keyword>
<dbReference type="EMBL" id="BAMV01000007">
    <property type="protein sequence ID" value="GAN59853.1"/>
    <property type="molecule type" value="Genomic_DNA"/>
</dbReference>
<dbReference type="GO" id="GO:0005886">
    <property type="term" value="C:plasma membrane"/>
    <property type="evidence" value="ECO:0007669"/>
    <property type="project" value="UniProtKB-SubCell"/>
</dbReference>
<evidence type="ECO:0000256" key="2">
    <source>
        <dbReference type="ARBA" id="ARBA00022475"/>
    </source>
</evidence>
<feature type="transmembrane region" description="Helical" evidence="7">
    <location>
        <begin position="126"/>
        <end position="146"/>
    </location>
</feature>
<accession>A0A0D6N2Q6</accession>
<evidence type="ECO:0000313" key="12">
    <source>
        <dbReference type="Proteomes" id="UP000321891"/>
    </source>
</evidence>
<evidence type="ECO:0000259" key="8">
    <source>
        <dbReference type="Pfam" id="PF13515"/>
    </source>
</evidence>
<protein>
    <submittedName>
        <fullName evidence="10">Membrane protein</fullName>
    </submittedName>
</protein>
<evidence type="ECO:0000256" key="7">
    <source>
        <dbReference type="SAM" id="Phobius"/>
    </source>
</evidence>
<gene>
    <name evidence="9" type="ORF">Abci_007_256</name>
    <name evidence="10" type="ORF">ACI01nite_19780</name>
</gene>
<evidence type="ECO:0000313" key="9">
    <source>
        <dbReference type="EMBL" id="GAN59853.1"/>
    </source>
</evidence>
<keyword evidence="4 7" id="KW-1133">Transmembrane helix</keyword>
<evidence type="ECO:0000313" key="10">
    <source>
        <dbReference type="EMBL" id="GEL59376.1"/>
    </source>
</evidence>
<keyword evidence="5 7" id="KW-0472">Membrane</keyword>
<feature type="transmembrane region" description="Helical" evidence="7">
    <location>
        <begin position="152"/>
        <end position="172"/>
    </location>
</feature>
<feature type="transmembrane region" description="Helical" evidence="7">
    <location>
        <begin position="103"/>
        <end position="119"/>
    </location>
</feature>
<reference evidence="10 12" key="2">
    <citation type="submission" date="2019-07" db="EMBL/GenBank/DDBJ databases">
        <title>Whole genome shotgun sequence of Acetobacter cibinongensis NBRC 16605.</title>
        <authorList>
            <person name="Hosoyama A."/>
            <person name="Uohara A."/>
            <person name="Ohji S."/>
            <person name="Ichikawa N."/>
        </authorList>
    </citation>
    <scope>NUCLEOTIDE SEQUENCE [LARGE SCALE GENOMIC DNA]</scope>
    <source>
        <strain evidence="10 12">NBRC 16605</strain>
    </source>
</reference>
<feature type="transmembrane region" description="Helical" evidence="7">
    <location>
        <begin position="464"/>
        <end position="485"/>
    </location>
</feature>
<dbReference type="PANTHER" id="PTHR30509:SF9">
    <property type="entry name" value="MULTIDRUG RESISTANCE PROTEIN MDTO"/>
    <property type="match status" value="1"/>
</dbReference>
<reference evidence="9 11" key="1">
    <citation type="submission" date="2012-11" db="EMBL/GenBank/DDBJ databases">
        <title>Whole genome sequence of Acetobacter cibinongensis 4H-1.</title>
        <authorList>
            <person name="Azuma Y."/>
            <person name="Higashiura N."/>
            <person name="Hirakawa H."/>
            <person name="Matsushita K."/>
        </authorList>
    </citation>
    <scope>NUCLEOTIDE SEQUENCE [LARGE SCALE GENOMIC DNA]</scope>
    <source>
        <strain evidence="9 11">4H-1</strain>
    </source>
</reference>
<dbReference type="AlphaFoldDB" id="A0A0D6N2Q6"/>
<feature type="domain" description="Integral membrane bound transporter" evidence="8">
    <location>
        <begin position="387"/>
        <end position="509"/>
    </location>
</feature>
<dbReference type="Proteomes" id="UP000032671">
    <property type="component" value="Unassembled WGS sequence"/>
</dbReference>
<keyword evidence="3 7" id="KW-0812">Transmembrane</keyword>
<dbReference type="Proteomes" id="UP000321891">
    <property type="component" value="Unassembled WGS sequence"/>
</dbReference>
<dbReference type="EMBL" id="BJVU01000008">
    <property type="protein sequence ID" value="GEL59376.1"/>
    <property type="molecule type" value="Genomic_DNA"/>
</dbReference>
<evidence type="ECO:0000256" key="6">
    <source>
        <dbReference type="ARBA" id="ARBA00043993"/>
    </source>
</evidence>
<comment type="caution">
    <text evidence="9">The sequence shown here is derived from an EMBL/GenBank/DDBJ whole genome shotgun (WGS) entry which is preliminary data.</text>
</comment>
<feature type="transmembrane region" description="Helical" evidence="7">
    <location>
        <begin position="429"/>
        <end position="452"/>
    </location>
</feature>